<accession>A0A7Z0ES82</accession>
<dbReference type="Pfam" id="PF00753">
    <property type="entry name" value="Lactamase_B"/>
    <property type="match status" value="1"/>
</dbReference>
<dbReference type="EMBL" id="JACCFS010000001">
    <property type="protein sequence ID" value="NYJ36400.1"/>
    <property type="molecule type" value="Genomic_DNA"/>
</dbReference>
<sequence length="370" mass="39193">MDERSDTVFWKRKSKKQDGQEATGSAAEGAVDTQEEVEEETDSEETGATAGAAKDEKAAEGDKDAKAEKSEKDQKAEKDDSDDAAKADEDADTDAEGTDESADEDADTAEDTEAADESEESDDAKADAKDEADAESDDEPAKAAATDDVFGDEGLGEPGVTGPDSSGITRVRSEGVFEFDGTKHEVVSNTWIVDTGDDGVIVIDPAHDAEAILKAVGDREIYLVACTNGYSPHIESAIKVAEEGDADIALHPREMRIWRRFHGAEHRPEIEVEGEGSFEIGDLRVDVIALPGTSPGSVGYYISSLGVVFSGDTLRRGEPGKVGDSVIDYSKQLASIGEALLSLPGDTRVLPDQGPSTTIAAENANFDSWV</sequence>
<keyword evidence="3" id="KW-0378">Hydrolase</keyword>
<gene>
    <name evidence="3" type="ORF">HNR10_004281</name>
</gene>
<dbReference type="Gene3D" id="3.60.15.10">
    <property type="entry name" value="Ribonuclease Z/Hydroxyacylglutathione hydrolase-like"/>
    <property type="match status" value="1"/>
</dbReference>
<dbReference type="SUPFAM" id="SSF56281">
    <property type="entry name" value="Metallo-hydrolase/oxidoreductase"/>
    <property type="match status" value="1"/>
</dbReference>
<dbReference type="InterPro" id="IPR051453">
    <property type="entry name" value="MBL_Glyoxalase_II"/>
</dbReference>
<evidence type="ECO:0000313" key="3">
    <source>
        <dbReference type="EMBL" id="NYJ36400.1"/>
    </source>
</evidence>
<feature type="domain" description="Metallo-beta-lactamase" evidence="2">
    <location>
        <begin position="187"/>
        <end position="353"/>
    </location>
</feature>
<dbReference type="PANTHER" id="PTHR46233:SF4">
    <property type="entry name" value="METALLO-BETA-LACTAMASE DOMAIN-CONTAINING PROTEIN"/>
    <property type="match status" value="1"/>
</dbReference>
<dbReference type="Proteomes" id="UP000572051">
    <property type="component" value="Unassembled WGS sequence"/>
</dbReference>
<evidence type="ECO:0000259" key="2">
    <source>
        <dbReference type="SMART" id="SM00849"/>
    </source>
</evidence>
<organism evidence="3 4">
    <name type="scientific">Nocardiopsis aegyptia</name>
    <dbReference type="NCBI Taxonomy" id="220378"/>
    <lineage>
        <taxon>Bacteria</taxon>
        <taxon>Bacillati</taxon>
        <taxon>Actinomycetota</taxon>
        <taxon>Actinomycetes</taxon>
        <taxon>Streptosporangiales</taxon>
        <taxon>Nocardiopsidaceae</taxon>
        <taxon>Nocardiopsis</taxon>
    </lineage>
</organism>
<dbReference type="GO" id="GO:0016787">
    <property type="term" value="F:hydrolase activity"/>
    <property type="evidence" value="ECO:0007669"/>
    <property type="project" value="UniProtKB-KW"/>
</dbReference>
<keyword evidence="4" id="KW-1185">Reference proteome</keyword>
<reference evidence="3 4" key="1">
    <citation type="submission" date="2020-07" db="EMBL/GenBank/DDBJ databases">
        <title>Sequencing the genomes of 1000 actinobacteria strains.</title>
        <authorList>
            <person name="Klenk H.-P."/>
        </authorList>
    </citation>
    <scope>NUCLEOTIDE SEQUENCE [LARGE SCALE GENOMIC DNA]</scope>
    <source>
        <strain evidence="3 4">DSM 44442</strain>
    </source>
</reference>
<protein>
    <submittedName>
        <fullName evidence="3">Glyoxylase-like metal-dependent hydrolase (Beta-lactamase superfamily II)</fullName>
    </submittedName>
</protein>
<evidence type="ECO:0000256" key="1">
    <source>
        <dbReference type="SAM" id="MobiDB-lite"/>
    </source>
</evidence>
<dbReference type="CDD" id="cd06262">
    <property type="entry name" value="metallo-hydrolase-like_MBL-fold"/>
    <property type="match status" value="1"/>
</dbReference>
<feature type="region of interest" description="Disordered" evidence="1">
    <location>
        <begin position="1"/>
        <end position="169"/>
    </location>
</feature>
<dbReference type="InterPro" id="IPR036866">
    <property type="entry name" value="RibonucZ/Hydroxyglut_hydro"/>
</dbReference>
<comment type="caution">
    <text evidence="3">The sequence shown here is derived from an EMBL/GenBank/DDBJ whole genome shotgun (WGS) entry which is preliminary data.</text>
</comment>
<dbReference type="PANTHER" id="PTHR46233">
    <property type="entry name" value="HYDROXYACYLGLUTATHIONE HYDROLASE GLOC"/>
    <property type="match status" value="1"/>
</dbReference>
<proteinExistence type="predicted"/>
<dbReference type="AlphaFoldDB" id="A0A7Z0ES82"/>
<name>A0A7Z0ES82_9ACTN</name>
<feature type="compositionally biased region" description="Acidic residues" evidence="1">
    <location>
        <begin position="89"/>
        <end position="122"/>
    </location>
</feature>
<dbReference type="InterPro" id="IPR001279">
    <property type="entry name" value="Metallo-B-lactamas"/>
</dbReference>
<evidence type="ECO:0000313" key="4">
    <source>
        <dbReference type="Proteomes" id="UP000572051"/>
    </source>
</evidence>
<feature type="compositionally biased region" description="Acidic residues" evidence="1">
    <location>
        <begin position="33"/>
        <end position="45"/>
    </location>
</feature>
<feature type="compositionally biased region" description="Basic and acidic residues" evidence="1">
    <location>
        <begin position="53"/>
        <end position="88"/>
    </location>
</feature>
<dbReference type="SMART" id="SM00849">
    <property type="entry name" value="Lactamase_B"/>
    <property type="match status" value="1"/>
</dbReference>